<protein>
    <submittedName>
        <fullName evidence="2">Uncharacterized protein</fullName>
    </submittedName>
</protein>
<dbReference type="AlphaFoldDB" id="A0A6P2CT90"/>
<gene>
    <name evidence="2" type="ORF">SOIL9_55630</name>
</gene>
<dbReference type="EMBL" id="LR593886">
    <property type="protein sequence ID" value="VTR92151.1"/>
    <property type="molecule type" value="Genomic_DNA"/>
</dbReference>
<dbReference type="KEGG" id="gms:SOIL9_55630"/>
<proteinExistence type="predicted"/>
<evidence type="ECO:0000313" key="2">
    <source>
        <dbReference type="EMBL" id="VTR92151.1"/>
    </source>
</evidence>
<sequence length="242" mass="25393">MAKGGVLLGDAMAIWNGIKSTLPFLEDEATVTVHLSPKGTRRDGYFLAAALGFSLVRRYDILAFNSPPPGMIMIVYDAASNAVQFTVRYRTCMTTGAIVNAERMFSELPVYTGPTEIFAGEAWNFISSGIPGVPDPGAGGGVAGGQAGFAGALAALRAQAQVPKLPFAKHGILARSGTTLDPNPLNAPGNNWVESPNPRPSGDQRSRGTLYQMVYAALTTPQGSGFKLFPQPVNPEHGLTGG</sequence>
<dbReference type="Proteomes" id="UP000464178">
    <property type="component" value="Chromosome"/>
</dbReference>
<organism evidence="2 3">
    <name type="scientific">Gemmata massiliana</name>
    <dbReference type="NCBI Taxonomy" id="1210884"/>
    <lineage>
        <taxon>Bacteria</taxon>
        <taxon>Pseudomonadati</taxon>
        <taxon>Planctomycetota</taxon>
        <taxon>Planctomycetia</taxon>
        <taxon>Gemmatales</taxon>
        <taxon>Gemmataceae</taxon>
        <taxon>Gemmata</taxon>
    </lineage>
</organism>
<dbReference type="RefSeq" id="WP_162667054.1">
    <property type="nucleotide sequence ID" value="NZ_LR593886.1"/>
</dbReference>
<feature type="region of interest" description="Disordered" evidence="1">
    <location>
        <begin position="178"/>
        <end position="206"/>
    </location>
</feature>
<keyword evidence="3" id="KW-1185">Reference proteome</keyword>
<accession>A0A6P2CT90</accession>
<evidence type="ECO:0000313" key="3">
    <source>
        <dbReference type="Proteomes" id="UP000464178"/>
    </source>
</evidence>
<reference evidence="2 3" key="1">
    <citation type="submission" date="2019-05" db="EMBL/GenBank/DDBJ databases">
        <authorList>
            <consortium name="Science for Life Laboratories"/>
        </authorList>
    </citation>
    <scope>NUCLEOTIDE SEQUENCE [LARGE SCALE GENOMIC DNA]</scope>
    <source>
        <strain evidence="2">Soil9</strain>
    </source>
</reference>
<name>A0A6P2CT90_9BACT</name>
<evidence type="ECO:0000256" key="1">
    <source>
        <dbReference type="SAM" id="MobiDB-lite"/>
    </source>
</evidence>